<evidence type="ECO:0000256" key="2">
    <source>
        <dbReference type="ARBA" id="ARBA00022692"/>
    </source>
</evidence>
<evidence type="ECO:0000313" key="8">
    <source>
        <dbReference type="Proteomes" id="UP000279236"/>
    </source>
</evidence>
<dbReference type="GO" id="GO:0016020">
    <property type="term" value="C:membrane"/>
    <property type="evidence" value="ECO:0007669"/>
    <property type="project" value="UniProtKB-SubCell"/>
</dbReference>
<proteinExistence type="predicted"/>
<protein>
    <recommendedName>
        <fullName evidence="9">Rhomboid protease</fullName>
    </recommendedName>
</protein>
<keyword evidence="3 6" id="KW-1133">Transmembrane helix</keyword>
<organism evidence="7 8">
    <name type="scientific">Apiotrichum porosum</name>
    <dbReference type="NCBI Taxonomy" id="105984"/>
    <lineage>
        <taxon>Eukaryota</taxon>
        <taxon>Fungi</taxon>
        <taxon>Dikarya</taxon>
        <taxon>Basidiomycota</taxon>
        <taxon>Agaricomycotina</taxon>
        <taxon>Tremellomycetes</taxon>
        <taxon>Trichosporonales</taxon>
        <taxon>Trichosporonaceae</taxon>
        <taxon>Apiotrichum</taxon>
    </lineage>
</organism>
<evidence type="ECO:0000256" key="1">
    <source>
        <dbReference type="ARBA" id="ARBA00004141"/>
    </source>
</evidence>
<keyword evidence="8" id="KW-1185">Reference proteome</keyword>
<dbReference type="InterPro" id="IPR035952">
    <property type="entry name" value="Rhomboid-like_sf"/>
</dbReference>
<dbReference type="OrthoDB" id="73612at2759"/>
<evidence type="ECO:0000256" key="6">
    <source>
        <dbReference type="SAM" id="Phobius"/>
    </source>
</evidence>
<keyword evidence="4 6" id="KW-0472">Membrane</keyword>
<evidence type="ECO:0000313" key="7">
    <source>
        <dbReference type="EMBL" id="RSH88201.1"/>
    </source>
</evidence>
<dbReference type="AlphaFoldDB" id="A0A427YAL8"/>
<feature type="transmembrane region" description="Helical" evidence="6">
    <location>
        <begin position="105"/>
        <end position="131"/>
    </location>
</feature>
<evidence type="ECO:0000256" key="3">
    <source>
        <dbReference type="ARBA" id="ARBA00022989"/>
    </source>
</evidence>
<name>A0A427YAL8_9TREE</name>
<accession>A0A427YAL8</accession>
<feature type="transmembrane region" description="Helical" evidence="6">
    <location>
        <begin position="69"/>
        <end position="93"/>
    </location>
</feature>
<dbReference type="GO" id="GO:0005794">
    <property type="term" value="C:Golgi apparatus"/>
    <property type="evidence" value="ECO:0007669"/>
    <property type="project" value="TreeGrafter"/>
</dbReference>
<dbReference type="Gene3D" id="1.20.1540.10">
    <property type="entry name" value="Rhomboid-like"/>
    <property type="match status" value="1"/>
</dbReference>
<evidence type="ECO:0000256" key="4">
    <source>
        <dbReference type="ARBA" id="ARBA00023136"/>
    </source>
</evidence>
<dbReference type="GeneID" id="39585275"/>
<comment type="subcellular location">
    <subcellularLocation>
        <location evidence="1">Membrane</location>
        <topology evidence="1">Multi-pass membrane protein</topology>
    </subcellularLocation>
</comment>
<keyword evidence="2 6" id="KW-0812">Transmembrane</keyword>
<feature type="compositionally biased region" description="Polar residues" evidence="5">
    <location>
        <begin position="320"/>
        <end position="337"/>
    </location>
</feature>
<feature type="transmembrane region" description="Helical" evidence="6">
    <location>
        <begin position="182"/>
        <end position="213"/>
    </location>
</feature>
<dbReference type="SMART" id="SM01160">
    <property type="entry name" value="DUF1751"/>
    <property type="match status" value="1"/>
</dbReference>
<sequence length="337" mass="37188">MPAISFLPFLQTVPWGTRILTALLVVSSLLQYSLAAVVRRNSAVDPSYGHELPWLVLIPKTSWKFPWTLLTSGFVELNIIEFLVALVAVPFGCRYLERLWGMRELLRFAAVVIVGSNVIAFGFSWLTYFVLGSEDLTISGLPYHGLSGLQSGLLVAFTQIIPEHQIQLFGVLKARVKTIPGIYLLISNVLVIVLGPSPFILIQFGFFVAWVYLRFFKLSENGEYRGDRSETFAFQYWFPPIVRPYISIAANHVFRLAVRVGVIQSWDDTHGGNYSVLPGPGGARAEAERRRAVALRALDARLASTSPAPVATNPPAEGNKGNQLPTKPSESTEAPAS</sequence>
<dbReference type="STRING" id="105984.A0A427YAL8"/>
<reference evidence="7 8" key="1">
    <citation type="submission" date="2018-11" db="EMBL/GenBank/DDBJ databases">
        <title>Genome sequence of Apiotrichum porosum DSM 27194.</title>
        <authorList>
            <person name="Aliyu H."/>
            <person name="Gorte O."/>
            <person name="Ochsenreither K."/>
        </authorList>
    </citation>
    <scope>NUCLEOTIDE SEQUENCE [LARGE SCALE GENOMIC DNA]</scope>
    <source>
        <strain evidence="7 8">DSM 27194</strain>
    </source>
</reference>
<dbReference type="PANTHER" id="PTHR13377">
    <property type="entry name" value="PLACENTAL PROTEIN 6"/>
    <property type="match status" value="1"/>
</dbReference>
<dbReference type="FunFam" id="1.20.1540.10:FF:000004">
    <property type="entry name" value="Transmembrane protein 115"/>
    <property type="match status" value="1"/>
</dbReference>
<gene>
    <name evidence="7" type="ORF">EHS24_000732</name>
</gene>
<feature type="region of interest" description="Disordered" evidence="5">
    <location>
        <begin position="304"/>
        <end position="337"/>
    </location>
</feature>
<dbReference type="Pfam" id="PF08551">
    <property type="entry name" value="DUF1751"/>
    <property type="match status" value="1"/>
</dbReference>
<comment type="caution">
    <text evidence="7">The sequence shown here is derived from an EMBL/GenBank/DDBJ whole genome shotgun (WGS) entry which is preliminary data.</text>
</comment>
<dbReference type="RefSeq" id="XP_028480409.1">
    <property type="nucleotide sequence ID" value="XM_028616552.1"/>
</dbReference>
<dbReference type="SUPFAM" id="SSF144091">
    <property type="entry name" value="Rhomboid-like"/>
    <property type="match status" value="1"/>
</dbReference>
<evidence type="ECO:0000256" key="5">
    <source>
        <dbReference type="SAM" id="MobiDB-lite"/>
    </source>
</evidence>
<dbReference type="Proteomes" id="UP000279236">
    <property type="component" value="Unassembled WGS sequence"/>
</dbReference>
<evidence type="ECO:0008006" key="9">
    <source>
        <dbReference type="Google" id="ProtNLM"/>
    </source>
</evidence>
<dbReference type="InterPro" id="IPR013861">
    <property type="entry name" value="TMEM115/Pdh1/Rbl19"/>
</dbReference>
<dbReference type="PANTHER" id="PTHR13377:SF3">
    <property type="entry name" value="TRANSMEMBRANE PROTEIN 115"/>
    <property type="match status" value="1"/>
</dbReference>
<dbReference type="EMBL" id="RSCE01000001">
    <property type="protein sequence ID" value="RSH88201.1"/>
    <property type="molecule type" value="Genomic_DNA"/>
</dbReference>
<dbReference type="GO" id="GO:0006890">
    <property type="term" value="P:retrograde vesicle-mediated transport, Golgi to endoplasmic reticulum"/>
    <property type="evidence" value="ECO:0007669"/>
    <property type="project" value="InterPro"/>
</dbReference>